<evidence type="ECO:0000256" key="5">
    <source>
        <dbReference type="SAM" id="SignalP"/>
    </source>
</evidence>
<evidence type="ECO:0000256" key="4">
    <source>
        <dbReference type="ARBA" id="ARBA00023098"/>
    </source>
</evidence>
<dbReference type="Pfam" id="PF00657">
    <property type="entry name" value="Lipase_GDSL"/>
    <property type="match status" value="1"/>
</dbReference>
<name>A0A6A1WAG1_9ROSI</name>
<dbReference type="PANTHER" id="PTHR46020">
    <property type="entry name" value="OSJNBB0059K02.9 PROTEIN"/>
    <property type="match status" value="1"/>
</dbReference>
<keyword evidence="4" id="KW-0443">Lipid metabolism</keyword>
<keyword evidence="5" id="KW-0732">Signal</keyword>
<keyword evidence="3" id="KW-0442">Lipid degradation</keyword>
<reference evidence="6 7" key="1">
    <citation type="journal article" date="2019" name="Plant Biotechnol. J.">
        <title>The red bayberry genome and genetic basis of sex determination.</title>
        <authorList>
            <person name="Jia H.M."/>
            <person name="Jia H.J."/>
            <person name="Cai Q.L."/>
            <person name="Wang Y."/>
            <person name="Zhao H.B."/>
            <person name="Yang W.F."/>
            <person name="Wang G.Y."/>
            <person name="Li Y.H."/>
            <person name="Zhan D.L."/>
            <person name="Shen Y.T."/>
            <person name="Niu Q.F."/>
            <person name="Chang L."/>
            <person name="Qiu J."/>
            <person name="Zhao L."/>
            <person name="Xie H.B."/>
            <person name="Fu W.Y."/>
            <person name="Jin J."/>
            <person name="Li X.W."/>
            <person name="Jiao Y."/>
            <person name="Zhou C.C."/>
            <person name="Tu T."/>
            <person name="Chai C.Y."/>
            <person name="Gao J.L."/>
            <person name="Fan L.J."/>
            <person name="van de Weg E."/>
            <person name="Wang J.Y."/>
            <person name="Gao Z.S."/>
        </authorList>
    </citation>
    <scope>NUCLEOTIDE SEQUENCE [LARGE SCALE GENOMIC DNA]</scope>
    <source>
        <tissue evidence="6">Leaves</tissue>
    </source>
</reference>
<dbReference type="InterPro" id="IPR036514">
    <property type="entry name" value="SGNH_hydro_sf"/>
</dbReference>
<gene>
    <name evidence="6" type="ORF">CJ030_MR2G005659</name>
</gene>
<feature type="signal peptide" evidence="5">
    <location>
        <begin position="1"/>
        <end position="22"/>
    </location>
</feature>
<keyword evidence="7" id="KW-1185">Reference proteome</keyword>
<dbReference type="InterPro" id="IPR001087">
    <property type="entry name" value="GDSL"/>
</dbReference>
<dbReference type="PANTHER" id="PTHR46020:SF32">
    <property type="entry name" value="GDSL ESTERASE_LIPASE"/>
    <property type="match status" value="1"/>
</dbReference>
<dbReference type="GO" id="GO:0016042">
    <property type="term" value="P:lipid catabolic process"/>
    <property type="evidence" value="ECO:0007669"/>
    <property type="project" value="UniProtKB-KW"/>
</dbReference>
<organism evidence="6 7">
    <name type="scientific">Morella rubra</name>
    <name type="common">Chinese bayberry</name>
    <dbReference type="NCBI Taxonomy" id="262757"/>
    <lineage>
        <taxon>Eukaryota</taxon>
        <taxon>Viridiplantae</taxon>
        <taxon>Streptophyta</taxon>
        <taxon>Embryophyta</taxon>
        <taxon>Tracheophyta</taxon>
        <taxon>Spermatophyta</taxon>
        <taxon>Magnoliopsida</taxon>
        <taxon>eudicotyledons</taxon>
        <taxon>Gunneridae</taxon>
        <taxon>Pentapetalae</taxon>
        <taxon>rosids</taxon>
        <taxon>fabids</taxon>
        <taxon>Fagales</taxon>
        <taxon>Myricaceae</taxon>
        <taxon>Morella</taxon>
    </lineage>
</organism>
<keyword evidence="2" id="KW-0378">Hydrolase</keyword>
<evidence type="ECO:0000256" key="2">
    <source>
        <dbReference type="ARBA" id="ARBA00022801"/>
    </source>
</evidence>
<dbReference type="EMBL" id="RXIC02000020">
    <property type="protein sequence ID" value="KAB1221296.1"/>
    <property type="molecule type" value="Genomic_DNA"/>
</dbReference>
<dbReference type="Proteomes" id="UP000516437">
    <property type="component" value="Chromosome 2"/>
</dbReference>
<evidence type="ECO:0000313" key="6">
    <source>
        <dbReference type="EMBL" id="KAB1221296.1"/>
    </source>
</evidence>
<sequence length="360" mass="40490">MMHMHKLLYSALCCLLFSFVLGQEVVQGQLDRHPQPSSSHSHPSHFRPSKLFVFGDSYADTGNTNKSQFSWKYPYGITFPGKPSGRFSSGRVLTDFVAKFIGVRSPIPYRRWKYGIPLLSLRYGMNFAYGGTGVFDSVFAGPNMTTQIDSFEFLFKDNVFIARDLESSVSLVTVAGNDYNTFIVRNGSAQGWQSLITAVVNQITIDLRRIHGLGVKRVAVTAIEPFGRLPFFQLATASFRQCNETLNSLMRFHNLLLHQAVAKLNKETKDSPFVILDLYASFMSALNNQGSIKFVNPLKHFCIGISREYVCGTEDESGAKKYTICEDPESAFFFDIAHPTQNGWRAVYSALQATLRQLLY</sequence>
<dbReference type="GO" id="GO:0016788">
    <property type="term" value="F:hydrolase activity, acting on ester bonds"/>
    <property type="evidence" value="ECO:0007669"/>
    <property type="project" value="InterPro"/>
</dbReference>
<dbReference type="SUPFAM" id="SSF52266">
    <property type="entry name" value="SGNH hydrolase"/>
    <property type="match status" value="1"/>
</dbReference>
<evidence type="ECO:0000256" key="1">
    <source>
        <dbReference type="ARBA" id="ARBA00008668"/>
    </source>
</evidence>
<accession>A0A6A1WAG1</accession>
<evidence type="ECO:0008006" key="8">
    <source>
        <dbReference type="Google" id="ProtNLM"/>
    </source>
</evidence>
<dbReference type="AlphaFoldDB" id="A0A6A1WAG1"/>
<comment type="similarity">
    <text evidence="1">Belongs to the 'GDSL' lipolytic enzyme family.</text>
</comment>
<proteinExistence type="inferred from homology"/>
<evidence type="ECO:0000256" key="3">
    <source>
        <dbReference type="ARBA" id="ARBA00022963"/>
    </source>
</evidence>
<protein>
    <recommendedName>
        <fullName evidence="8">GDSL esterase/lipase</fullName>
    </recommendedName>
</protein>
<comment type="caution">
    <text evidence="6">The sequence shown here is derived from an EMBL/GenBank/DDBJ whole genome shotgun (WGS) entry which is preliminary data.</text>
</comment>
<evidence type="ECO:0000313" key="7">
    <source>
        <dbReference type="Proteomes" id="UP000516437"/>
    </source>
</evidence>
<feature type="chain" id="PRO_5025678067" description="GDSL esterase/lipase" evidence="5">
    <location>
        <begin position="23"/>
        <end position="360"/>
    </location>
</feature>
<dbReference type="Gene3D" id="3.40.50.1110">
    <property type="entry name" value="SGNH hydrolase"/>
    <property type="match status" value="1"/>
</dbReference>
<dbReference type="OrthoDB" id="1600564at2759"/>